<organism evidence="2 3">
    <name type="scientific">Amycolatopsis alkalitolerans</name>
    <dbReference type="NCBI Taxonomy" id="2547244"/>
    <lineage>
        <taxon>Bacteria</taxon>
        <taxon>Bacillati</taxon>
        <taxon>Actinomycetota</taxon>
        <taxon>Actinomycetes</taxon>
        <taxon>Pseudonocardiales</taxon>
        <taxon>Pseudonocardiaceae</taxon>
        <taxon>Amycolatopsis</taxon>
    </lineage>
</organism>
<evidence type="ECO:0000259" key="1">
    <source>
        <dbReference type="Pfam" id="PF05235"/>
    </source>
</evidence>
<evidence type="ECO:0000313" key="2">
    <source>
        <dbReference type="EMBL" id="TNC19380.1"/>
    </source>
</evidence>
<gene>
    <name evidence="2" type="ORF">FG385_32340</name>
</gene>
<dbReference type="Gene3D" id="1.40.20.10">
    <property type="entry name" value="CHAD domain"/>
    <property type="match status" value="1"/>
</dbReference>
<evidence type="ECO:0000313" key="3">
    <source>
        <dbReference type="Proteomes" id="UP000305546"/>
    </source>
</evidence>
<reference evidence="2 3" key="1">
    <citation type="submission" date="2019-06" db="EMBL/GenBank/DDBJ databases">
        <title>Amycolatopsis alkalitolerans sp. nov., isolated from Gastrodia elata Blume.</title>
        <authorList>
            <person name="Narsing Rao M.P."/>
            <person name="Li W.J."/>
        </authorList>
    </citation>
    <scope>NUCLEOTIDE SEQUENCE [LARGE SCALE GENOMIC DNA]</scope>
    <source>
        <strain evidence="2 3">SYSUP0005</strain>
    </source>
</reference>
<dbReference type="AlphaFoldDB" id="A0A5C4LRM7"/>
<dbReference type="EMBL" id="VDFW01000051">
    <property type="protein sequence ID" value="TNC19380.1"/>
    <property type="molecule type" value="Genomic_DNA"/>
</dbReference>
<keyword evidence="3" id="KW-1185">Reference proteome</keyword>
<feature type="domain" description="CHAD" evidence="1">
    <location>
        <begin position="4"/>
        <end position="95"/>
    </location>
</feature>
<dbReference type="Proteomes" id="UP000305546">
    <property type="component" value="Unassembled WGS sequence"/>
</dbReference>
<dbReference type="RefSeq" id="WP_139100612.1">
    <property type="nucleotide sequence ID" value="NZ_VDFW01000051.1"/>
</dbReference>
<dbReference type="InterPro" id="IPR038186">
    <property type="entry name" value="CHAD_dom_sf"/>
</dbReference>
<proteinExistence type="predicted"/>
<protein>
    <recommendedName>
        <fullName evidence="1">CHAD domain-containing protein</fullName>
    </recommendedName>
</protein>
<sequence>MLHARLHRTADADPLAPLDKHAITVLATDLAERNRRALHALAEAMDTRRYAEILDALVDAARQPQLTAQARHPATHTVPCRVAEAWRNLKTAAQLKPLNPNAA</sequence>
<dbReference type="Pfam" id="PF05235">
    <property type="entry name" value="CHAD"/>
    <property type="match status" value="1"/>
</dbReference>
<accession>A0A5C4LRM7</accession>
<dbReference type="OrthoDB" id="9777271at2"/>
<dbReference type="InterPro" id="IPR007899">
    <property type="entry name" value="CHAD_dom"/>
</dbReference>
<comment type="caution">
    <text evidence="2">The sequence shown here is derived from an EMBL/GenBank/DDBJ whole genome shotgun (WGS) entry which is preliminary data.</text>
</comment>
<name>A0A5C4LRM7_9PSEU</name>